<organism evidence="6 7">
    <name type="scientific">Caenispirillum salinarum AK4</name>
    <dbReference type="NCBI Taxonomy" id="1238182"/>
    <lineage>
        <taxon>Bacteria</taxon>
        <taxon>Pseudomonadati</taxon>
        <taxon>Pseudomonadota</taxon>
        <taxon>Alphaproteobacteria</taxon>
        <taxon>Rhodospirillales</taxon>
        <taxon>Novispirillaceae</taxon>
        <taxon>Caenispirillum</taxon>
    </lineage>
</organism>
<feature type="transmembrane region" description="Helical" evidence="5">
    <location>
        <begin position="36"/>
        <end position="58"/>
    </location>
</feature>
<dbReference type="STRING" id="1238182.C882_3912"/>
<comment type="subcellular location">
    <subcellularLocation>
        <location evidence="1">Membrane</location>
        <topology evidence="1">Multi-pass membrane protein</topology>
    </subcellularLocation>
</comment>
<comment type="caution">
    <text evidence="6">The sequence shown here is derived from an EMBL/GenBank/DDBJ whole genome shotgun (WGS) entry which is preliminary data.</text>
</comment>
<feature type="transmembrane region" description="Helical" evidence="5">
    <location>
        <begin position="113"/>
        <end position="132"/>
    </location>
</feature>
<evidence type="ECO:0000256" key="4">
    <source>
        <dbReference type="ARBA" id="ARBA00023136"/>
    </source>
</evidence>
<feature type="transmembrane region" description="Helical" evidence="5">
    <location>
        <begin position="227"/>
        <end position="247"/>
    </location>
</feature>
<gene>
    <name evidence="6" type="ORF">C882_3912</name>
</gene>
<dbReference type="AlphaFoldDB" id="K9H3B2"/>
<proteinExistence type="predicted"/>
<reference evidence="6 7" key="1">
    <citation type="journal article" date="2013" name="Genome Announc.">
        <title>Draft Genome Sequence of an Alphaproteobacterium, Caenispirillum salinarum AK4(T), Isolated from a Solar Saltern.</title>
        <authorList>
            <person name="Khatri I."/>
            <person name="Singh A."/>
            <person name="Korpole S."/>
            <person name="Pinnaka A.K."/>
            <person name="Subramanian S."/>
        </authorList>
    </citation>
    <scope>NUCLEOTIDE SEQUENCE [LARGE SCALE GENOMIC DNA]</scope>
    <source>
        <strain evidence="6 7">AK4</strain>
    </source>
</reference>
<dbReference type="GO" id="GO:0046583">
    <property type="term" value="F:monoatomic cation efflux transmembrane transporter activity"/>
    <property type="evidence" value="ECO:0007669"/>
    <property type="project" value="TreeGrafter"/>
</dbReference>
<dbReference type="RefSeq" id="WP_009540020.1">
    <property type="nucleotide sequence ID" value="NZ_ANHY01000006.1"/>
</dbReference>
<keyword evidence="3 5" id="KW-1133">Transmembrane helix</keyword>
<feature type="transmembrane region" description="Helical" evidence="5">
    <location>
        <begin position="259"/>
        <end position="279"/>
    </location>
</feature>
<evidence type="ECO:0000313" key="6">
    <source>
        <dbReference type="EMBL" id="EKV31539.1"/>
    </source>
</evidence>
<keyword evidence="7" id="KW-1185">Reference proteome</keyword>
<protein>
    <submittedName>
        <fullName evidence="6">C4-dicarboxylate transporter/malic acid transport protein</fullName>
    </submittedName>
</protein>
<dbReference type="OrthoDB" id="958273at2"/>
<dbReference type="InterPro" id="IPR004695">
    <property type="entry name" value="SLAC1/Mae1/Ssu1/TehA"/>
</dbReference>
<feature type="transmembrane region" description="Helical" evidence="5">
    <location>
        <begin position="286"/>
        <end position="306"/>
    </location>
</feature>
<evidence type="ECO:0000256" key="1">
    <source>
        <dbReference type="ARBA" id="ARBA00004141"/>
    </source>
</evidence>
<name>K9H3B2_9PROT</name>
<accession>K9H3B2</accession>
<feature type="transmembrane region" description="Helical" evidence="5">
    <location>
        <begin position="138"/>
        <end position="159"/>
    </location>
</feature>
<dbReference type="InterPro" id="IPR038665">
    <property type="entry name" value="Voltage-dep_anion_channel_sf"/>
</dbReference>
<dbReference type="EMBL" id="ANHY01000006">
    <property type="protein sequence ID" value="EKV31539.1"/>
    <property type="molecule type" value="Genomic_DNA"/>
</dbReference>
<feature type="transmembrane region" description="Helical" evidence="5">
    <location>
        <begin position="171"/>
        <end position="189"/>
    </location>
</feature>
<sequence>MPEAKRPDSVSAPADAGAGTAPAGAIPAATSAAGPWLMHVPVPLFAVVMGVTGLGIAWRKASHTVAAPAMVGEAIMALAAVLFVAITVLYGAKALRFPQAVKKEFAHPIRANFFPAFSIAILLLSIGAIPHAPTLALWMWAAGAVLHVTLTVTLLKRWILHDVHIAHSNPAWFIPIVGNIIVPLTGSHFGFTEVAWFFFSIGVVFWLVLMTLLIYRIIFHDPMPTKILPTLFIFMAPPAVGYLSYVALTGGVVDGFARVLLYTGLFIALLLLSMTRTFLKVPFAVSWWAFTFPSAALACAVLDYGARVGAPAGLTVLGWSLLGLATVIIATVFIRTTAALIGGNLFVPE</sequence>
<dbReference type="PANTHER" id="PTHR37955:SF1">
    <property type="entry name" value="DEP DOMAIN-CONTAINING PROTEIN"/>
    <property type="match status" value="1"/>
</dbReference>
<feature type="transmembrane region" description="Helical" evidence="5">
    <location>
        <begin position="312"/>
        <end position="334"/>
    </location>
</feature>
<dbReference type="Pfam" id="PF03595">
    <property type="entry name" value="SLAC1"/>
    <property type="match status" value="1"/>
</dbReference>
<evidence type="ECO:0000313" key="7">
    <source>
        <dbReference type="Proteomes" id="UP000009881"/>
    </source>
</evidence>
<keyword evidence="2 5" id="KW-0812">Transmembrane</keyword>
<evidence type="ECO:0000256" key="2">
    <source>
        <dbReference type="ARBA" id="ARBA00022692"/>
    </source>
</evidence>
<dbReference type="Gene3D" id="1.50.10.150">
    <property type="entry name" value="Voltage-dependent anion channel"/>
    <property type="match status" value="1"/>
</dbReference>
<dbReference type="GO" id="GO:0005886">
    <property type="term" value="C:plasma membrane"/>
    <property type="evidence" value="ECO:0007669"/>
    <property type="project" value="TreeGrafter"/>
</dbReference>
<dbReference type="Proteomes" id="UP000009881">
    <property type="component" value="Unassembled WGS sequence"/>
</dbReference>
<dbReference type="CDD" id="cd09323">
    <property type="entry name" value="TDT_SLAC1_like"/>
    <property type="match status" value="1"/>
</dbReference>
<feature type="transmembrane region" description="Helical" evidence="5">
    <location>
        <begin position="195"/>
        <end position="215"/>
    </location>
</feature>
<evidence type="ECO:0000256" key="5">
    <source>
        <dbReference type="SAM" id="Phobius"/>
    </source>
</evidence>
<evidence type="ECO:0000256" key="3">
    <source>
        <dbReference type="ARBA" id="ARBA00022989"/>
    </source>
</evidence>
<feature type="transmembrane region" description="Helical" evidence="5">
    <location>
        <begin position="70"/>
        <end position="92"/>
    </location>
</feature>
<dbReference type="eggNOG" id="COG1275">
    <property type="taxonomic scope" value="Bacteria"/>
</dbReference>
<keyword evidence="4 5" id="KW-0472">Membrane</keyword>
<dbReference type="InterPro" id="IPR052951">
    <property type="entry name" value="Tellurite_res_ion_channel"/>
</dbReference>
<dbReference type="PANTHER" id="PTHR37955">
    <property type="entry name" value="TELLURITE RESISTANCE PROTEIN TEHA"/>
    <property type="match status" value="1"/>
</dbReference>